<dbReference type="Gene3D" id="2.30.30.990">
    <property type="entry name" value="Malonyl-[acyl-carrier protein] O-methyltransferase, zinc-finger motif"/>
    <property type="match status" value="1"/>
</dbReference>
<comment type="caution">
    <text evidence="1">The sequence shown here is derived from an EMBL/GenBank/DDBJ whole genome shotgun (WGS) entry which is preliminary data.</text>
</comment>
<dbReference type="Pfam" id="PF16827">
    <property type="entry name" value="zf-HC3"/>
    <property type="match status" value="1"/>
</dbReference>
<evidence type="ECO:0000313" key="1">
    <source>
        <dbReference type="EMBL" id="MFD0922999.1"/>
    </source>
</evidence>
<gene>
    <name evidence="1" type="ORF">ACFQ16_24915</name>
</gene>
<proteinExistence type="predicted"/>
<sequence length="70" mass="7778">MYPFHWVPGDGRRHASLDPRPCRCRYPAGALVSTLCGRKVVVDHSEVAWLWETCPDCNGEARRLAGISGP</sequence>
<dbReference type="Proteomes" id="UP001597018">
    <property type="component" value="Unassembled WGS sequence"/>
</dbReference>
<protein>
    <submittedName>
        <fullName evidence="1">Zinc finger protein</fullName>
    </submittedName>
</protein>
<dbReference type="RefSeq" id="WP_345601214.1">
    <property type="nucleotide sequence ID" value="NZ_BAABLT010000030.1"/>
</dbReference>
<reference evidence="2" key="1">
    <citation type="journal article" date="2019" name="Int. J. Syst. Evol. Microbiol.">
        <title>The Global Catalogue of Microorganisms (GCM) 10K type strain sequencing project: providing services to taxonomists for standard genome sequencing and annotation.</title>
        <authorList>
            <consortium name="The Broad Institute Genomics Platform"/>
            <consortium name="The Broad Institute Genome Sequencing Center for Infectious Disease"/>
            <person name="Wu L."/>
            <person name="Ma J."/>
        </authorList>
    </citation>
    <scope>NUCLEOTIDE SEQUENCE [LARGE SCALE GENOMIC DNA]</scope>
    <source>
        <strain evidence="2">CCUG 56401</strain>
    </source>
</reference>
<dbReference type="InterPro" id="IPR031795">
    <property type="entry name" value="Zf-HC3"/>
</dbReference>
<dbReference type="EMBL" id="JBHTIW010000027">
    <property type="protein sequence ID" value="MFD0922999.1"/>
    <property type="molecule type" value="Genomic_DNA"/>
</dbReference>
<organism evidence="1 2">
    <name type="scientific">Saccharopolyspora rosea</name>
    <dbReference type="NCBI Taxonomy" id="524884"/>
    <lineage>
        <taxon>Bacteria</taxon>
        <taxon>Bacillati</taxon>
        <taxon>Actinomycetota</taxon>
        <taxon>Actinomycetes</taxon>
        <taxon>Pseudonocardiales</taxon>
        <taxon>Pseudonocardiaceae</taxon>
        <taxon>Saccharopolyspora</taxon>
    </lineage>
</organism>
<keyword evidence="2" id="KW-1185">Reference proteome</keyword>
<name>A0ABW3FYN4_9PSEU</name>
<evidence type="ECO:0000313" key="2">
    <source>
        <dbReference type="Proteomes" id="UP001597018"/>
    </source>
</evidence>
<accession>A0ABW3FYN4</accession>